<accession>A0A8H5JCJ9</accession>
<reference evidence="3 4" key="1">
    <citation type="submission" date="2020-05" db="EMBL/GenBank/DDBJ databases">
        <title>Identification and distribution of gene clusters putatively required for synthesis of sphingolipid metabolism inhibitors in phylogenetically diverse species of the filamentous fungus Fusarium.</title>
        <authorList>
            <person name="Kim H.-S."/>
            <person name="Busman M."/>
            <person name="Brown D.W."/>
            <person name="Divon H."/>
            <person name="Uhlig S."/>
            <person name="Proctor R.H."/>
        </authorList>
    </citation>
    <scope>NUCLEOTIDE SEQUENCE [LARGE SCALE GENOMIC DNA]</scope>
    <source>
        <strain evidence="3 4">NRRL 53147</strain>
    </source>
</reference>
<feature type="compositionally biased region" description="Basic and acidic residues" evidence="1">
    <location>
        <begin position="236"/>
        <end position="245"/>
    </location>
</feature>
<organism evidence="3 4">
    <name type="scientific">Fusarium mexicanum</name>
    <dbReference type="NCBI Taxonomy" id="751941"/>
    <lineage>
        <taxon>Eukaryota</taxon>
        <taxon>Fungi</taxon>
        <taxon>Dikarya</taxon>
        <taxon>Ascomycota</taxon>
        <taxon>Pezizomycotina</taxon>
        <taxon>Sordariomycetes</taxon>
        <taxon>Hypocreomycetidae</taxon>
        <taxon>Hypocreales</taxon>
        <taxon>Nectriaceae</taxon>
        <taxon>Fusarium</taxon>
        <taxon>Fusarium fujikuroi species complex</taxon>
    </lineage>
</organism>
<proteinExistence type="predicted"/>
<feature type="compositionally biased region" description="Low complexity" evidence="1">
    <location>
        <begin position="185"/>
        <end position="226"/>
    </location>
</feature>
<feature type="region of interest" description="Disordered" evidence="1">
    <location>
        <begin position="180"/>
        <end position="256"/>
    </location>
</feature>
<feature type="compositionally biased region" description="Polar residues" evidence="1">
    <location>
        <begin position="36"/>
        <end position="45"/>
    </location>
</feature>
<dbReference type="AlphaFoldDB" id="A0A8H5JCJ9"/>
<protein>
    <submittedName>
        <fullName evidence="3">Uncharacterized protein</fullName>
    </submittedName>
</protein>
<dbReference type="Proteomes" id="UP000522262">
    <property type="component" value="Unassembled WGS sequence"/>
</dbReference>
<feature type="chain" id="PRO_5034520332" evidence="2">
    <location>
        <begin position="24"/>
        <end position="256"/>
    </location>
</feature>
<evidence type="ECO:0000256" key="2">
    <source>
        <dbReference type="SAM" id="SignalP"/>
    </source>
</evidence>
<name>A0A8H5JCJ9_9HYPO</name>
<gene>
    <name evidence="3" type="ORF">FMEXI_2650</name>
</gene>
<feature type="region of interest" description="Disordered" evidence="1">
    <location>
        <begin position="28"/>
        <end position="55"/>
    </location>
</feature>
<keyword evidence="2" id="KW-0732">Signal</keyword>
<keyword evidence="4" id="KW-1185">Reference proteome</keyword>
<comment type="caution">
    <text evidence="3">The sequence shown here is derived from an EMBL/GenBank/DDBJ whole genome shotgun (WGS) entry which is preliminary data.</text>
</comment>
<evidence type="ECO:0000313" key="3">
    <source>
        <dbReference type="EMBL" id="KAF5552870.1"/>
    </source>
</evidence>
<evidence type="ECO:0000313" key="4">
    <source>
        <dbReference type="Proteomes" id="UP000522262"/>
    </source>
</evidence>
<feature type="signal peptide" evidence="2">
    <location>
        <begin position="1"/>
        <end position="23"/>
    </location>
</feature>
<evidence type="ECO:0000256" key="1">
    <source>
        <dbReference type="SAM" id="MobiDB-lite"/>
    </source>
</evidence>
<sequence length="256" mass="26691">MFARSLSRAAIMAALCLAGLASAVRQSGDPSHAIVSESSSTTTRRAGQAKGGRPGDKVMVPCAGHITQCGVEDQAKVVYVPISTKTITHEIVTTEVVTLPTSTRIIESVRVETVTNTTKGHCRTTQYLPGKPVEVTVDVIVVKTEEIQPIFNTTTWVVSKVTESAIEQCFIPNYTILGQGPGSPGSPEASSTAEATPASSSVASARSSDTVSPAASTPAASDESPSYGEPAQKPMKPMDADDERPALVGSDGDWSE</sequence>
<dbReference type="EMBL" id="JAAOAM010000058">
    <property type="protein sequence ID" value="KAF5552870.1"/>
    <property type="molecule type" value="Genomic_DNA"/>
</dbReference>